<organism evidence="3 4">
    <name type="scientific">Streptomyces gossypii</name>
    <dbReference type="NCBI Taxonomy" id="2883101"/>
    <lineage>
        <taxon>Bacteria</taxon>
        <taxon>Bacillati</taxon>
        <taxon>Actinomycetota</taxon>
        <taxon>Actinomycetes</taxon>
        <taxon>Kitasatosporales</taxon>
        <taxon>Streptomycetaceae</taxon>
        <taxon>Streptomyces</taxon>
    </lineage>
</organism>
<feature type="signal peptide" evidence="2">
    <location>
        <begin position="1"/>
        <end position="23"/>
    </location>
</feature>
<gene>
    <name evidence="3" type="ORF">LHJ74_27490</name>
</gene>
<sequence length="512" mass="51699">MNRPTLTLIGAVTALAAVTGVAALTVPEDSSGSAADSAPAAKRLPVERSTLICPKPPDSQLAETEYTAFTPKGGSGKGSAEMFPADYTDPAAPADGEGKKDKKEKGVDTDDAKAKAVLPLKEPGKPVTVSTERSDAPALIGSADGRFAPGWSVQQTTTVSAGAGRGLHGVACAEAGTDFWFPGASAAEERQDYVHLTNPDQTAAVVDLELHGKDGRIKSDAGEEISVPPRSTVPVLLSTLTAEPVANVAVHAVARTGRVAAQVQVMDQKLGGDWLPPAAVPGPTAVLPGIPGDSTSVRLVVTAPGGKDADLKVRLAAPSGQFTPAGQETLHVKAGKTAAVDLKDLTRGEAGSLILSPSGNGGEAPIVAAVRVTRGKGAKQETAFIPSTAQVEKRATAVGNRAKESTLSLAAPGKSAKVRVTASPGTGGGTAGSETYTVKAGATLAVTPPSPKGGKGAYALTIKPLSGGEVYAARTLAREQDGVPMFTVQSLPDDKGTVAVPEAGEDLSMLTD</sequence>
<proteinExistence type="predicted"/>
<feature type="chain" id="PRO_5046349751" evidence="2">
    <location>
        <begin position="24"/>
        <end position="512"/>
    </location>
</feature>
<feature type="compositionally biased region" description="Low complexity" evidence="1">
    <location>
        <begin position="84"/>
        <end position="95"/>
    </location>
</feature>
<feature type="region of interest" description="Disordered" evidence="1">
    <location>
        <begin position="493"/>
        <end position="512"/>
    </location>
</feature>
<protein>
    <submittedName>
        <fullName evidence="3">DUF5719 family protein</fullName>
    </submittedName>
</protein>
<name>A0ABT2K2B7_9ACTN</name>
<comment type="caution">
    <text evidence="3">The sequence shown here is derived from an EMBL/GenBank/DDBJ whole genome shotgun (WGS) entry which is preliminary data.</text>
</comment>
<reference evidence="3 4" key="1">
    <citation type="submission" date="2021-10" db="EMBL/GenBank/DDBJ databases">
        <title>Streptomyces gossypii sp. nov., isolated from soil collected from cotton field.</title>
        <authorList>
            <person name="Ge X."/>
            <person name="Chen X."/>
            <person name="Liu W."/>
        </authorList>
    </citation>
    <scope>NUCLEOTIDE SEQUENCE [LARGE SCALE GENOMIC DNA]</scope>
    <source>
        <strain evidence="3 4">N2-109</strain>
    </source>
</reference>
<dbReference type="InterPro" id="IPR043777">
    <property type="entry name" value="DUF5719"/>
</dbReference>
<dbReference type="Proteomes" id="UP001156389">
    <property type="component" value="Unassembled WGS sequence"/>
</dbReference>
<feature type="compositionally biased region" description="Basic and acidic residues" evidence="1">
    <location>
        <begin position="96"/>
        <end position="111"/>
    </location>
</feature>
<feature type="compositionally biased region" description="Low complexity" evidence="1">
    <location>
        <begin position="26"/>
        <end position="41"/>
    </location>
</feature>
<evidence type="ECO:0000256" key="1">
    <source>
        <dbReference type="SAM" id="MobiDB-lite"/>
    </source>
</evidence>
<keyword evidence="2" id="KW-0732">Signal</keyword>
<dbReference type="RefSeq" id="WP_260220988.1">
    <property type="nucleotide sequence ID" value="NZ_JAJAGO010000015.1"/>
</dbReference>
<keyword evidence="4" id="KW-1185">Reference proteome</keyword>
<dbReference type="EMBL" id="JAJAGO010000015">
    <property type="protein sequence ID" value="MCT2593604.1"/>
    <property type="molecule type" value="Genomic_DNA"/>
</dbReference>
<evidence type="ECO:0000313" key="4">
    <source>
        <dbReference type="Proteomes" id="UP001156389"/>
    </source>
</evidence>
<feature type="region of interest" description="Disordered" evidence="1">
    <location>
        <begin position="26"/>
        <end position="111"/>
    </location>
</feature>
<dbReference type="Pfam" id="PF18986">
    <property type="entry name" value="DUF5719"/>
    <property type="match status" value="1"/>
</dbReference>
<evidence type="ECO:0000313" key="3">
    <source>
        <dbReference type="EMBL" id="MCT2593604.1"/>
    </source>
</evidence>
<accession>A0ABT2K2B7</accession>
<evidence type="ECO:0000256" key="2">
    <source>
        <dbReference type="SAM" id="SignalP"/>
    </source>
</evidence>